<dbReference type="Proteomes" id="UP001189429">
    <property type="component" value="Unassembled WGS sequence"/>
</dbReference>
<sequence>MRPPALRCKAGPRPPPGSPPVHLRKKVKLEPTPPPGPPPAHLLNAVEDPYLLAEPGLAEAKEVEEHDYQQEGQCQQGYQQGYHHQGYQQGQRQQGQDQQGYQQDGDQQGLDHKVQHQKALAEAKEEQAAEPGLAKKEPDLAGFVKAKAKELALLLALGQQGYHQKCQDQQGYQQGQHQKGQCQQQGYQQDGDQQGLDQKAQHQKGQQRGLLAEAKEAAKGQYQQGLGKGLPIYQLHGYFEDWTGVAQRIMEKRMAAEGRLSRMALDARGRREILEADIARRAGGA</sequence>
<dbReference type="EMBL" id="CAUYUJ010004053">
    <property type="protein sequence ID" value="CAK0807966.1"/>
    <property type="molecule type" value="Genomic_DNA"/>
</dbReference>
<keyword evidence="3" id="KW-1185">Reference proteome</keyword>
<reference evidence="2" key="1">
    <citation type="submission" date="2023-10" db="EMBL/GenBank/DDBJ databases">
        <authorList>
            <person name="Chen Y."/>
            <person name="Shah S."/>
            <person name="Dougan E. K."/>
            <person name="Thang M."/>
            <person name="Chan C."/>
        </authorList>
    </citation>
    <scope>NUCLEOTIDE SEQUENCE [LARGE SCALE GENOMIC DNA]</scope>
</reference>
<accession>A0ABN9QUZ9</accession>
<evidence type="ECO:0000313" key="2">
    <source>
        <dbReference type="EMBL" id="CAK0807966.1"/>
    </source>
</evidence>
<comment type="caution">
    <text evidence="2">The sequence shown here is derived from an EMBL/GenBank/DDBJ whole genome shotgun (WGS) entry which is preliminary data.</text>
</comment>
<gene>
    <name evidence="2" type="ORF">PCOR1329_LOCUS13690</name>
</gene>
<organism evidence="2 3">
    <name type="scientific">Prorocentrum cordatum</name>
    <dbReference type="NCBI Taxonomy" id="2364126"/>
    <lineage>
        <taxon>Eukaryota</taxon>
        <taxon>Sar</taxon>
        <taxon>Alveolata</taxon>
        <taxon>Dinophyceae</taxon>
        <taxon>Prorocentrales</taxon>
        <taxon>Prorocentraceae</taxon>
        <taxon>Prorocentrum</taxon>
    </lineage>
</organism>
<feature type="compositionally biased region" description="Pro residues" evidence="1">
    <location>
        <begin position="31"/>
        <end position="40"/>
    </location>
</feature>
<feature type="compositionally biased region" description="Basic and acidic residues" evidence="1">
    <location>
        <begin position="59"/>
        <end position="69"/>
    </location>
</feature>
<evidence type="ECO:0000256" key="1">
    <source>
        <dbReference type="SAM" id="MobiDB-lite"/>
    </source>
</evidence>
<evidence type="ECO:0000313" key="3">
    <source>
        <dbReference type="Proteomes" id="UP001189429"/>
    </source>
</evidence>
<name>A0ABN9QUZ9_9DINO</name>
<feature type="region of interest" description="Disordered" evidence="1">
    <location>
        <begin position="180"/>
        <end position="212"/>
    </location>
</feature>
<feature type="compositionally biased region" description="Low complexity" evidence="1">
    <location>
        <begin position="180"/>
        <end position="195"/>
    </location>
</feature>
<feature type="region of interest" description="Disordered" evidence="1">
    <location>
        <begin position="1"/>
        <end position="138"/>
    </location>
</feature>
<feature type="compositionally biased region" description="Basic and acidic residues" evidence="1">
    <location>
        <begin position="109"/>
        <end position="138"/>
    </location>
</feature>
<protein>
    <submittedName>
        <fullName evidence="2">Uncharacterized protein</fullName>
    </submittedName>
</protein>
<proteinExistence type="predicted"/>
<feature type="compositionally biased region" description="Low complexity" evidence="1">
    <location>
        <begin position="70"/>
        <end position="108"/>
    </location>
</feature>